<dbReference type="AlphaFoldDB" id="A0A1G9JGZ8"/>
<dbReference type="OrthoDB" id="9801235at2"/>
<keyword evidence="6" id="KW-0966">Cell projection</keyword>
<keyword evidence="3 4" id="KW-0810">Translation regulation</keyword>
<evidence type="ECO:0000313" key="7">
    <source>
        <dbReference type="Proteomes" id="UP000199053"/>
    </source>
</evidence>
<dbReference type="PANTHER" id="PTHR39190">
    <property type="entry name" value="FLAGELLAR ASSEMBLY FACTOR FLIW"/>
    <property type="match status" value="1"/>
</dbReference>
<evidence type="ECO:0000256" key="5">
    <source>
        <dbReference type="SAM" id="MobiDB-lite"/>
    </source>
</evidence>
<dbReference type="SUPFAM" id="SSF141457">
    <property type="entry name" value="BH3618-like"/>
    <property type="match status" value="1"/>
</dbReference>
<keyword evidence="1 4" id="KW-0963">Cytoplasm</keyword>
<dbReference type="Proteomes" id="UP000199053">
    <property type="component" value="Unassembled WGS sequence"/>
</dbReference>
<keyword evidence="7" id="KW-1185">Reference proteome</keyword>
<evidence type="ECO:0000313" key="6">
    <source>
        <dbReference type="EMBL" id="SDL36535.1"/>
    </source>
</evidence>
<evidence type="ECO:0000256" key="3">
    <source>
        <dbReference type="ARBA" id="ARBA00022845"/>
    </source>
</evidence>
<keyword evidence="6" id="KW-0969">Cilium</keyword>
<dbReference type="Gene3D" id="2.30.290.10">
    <property type="entry name" value="BH3618-like"/>
    <property type="match status" value="1"/>
</dbReference>
<organism evidence="6 7">
    <name type="scientific">Maridesulfovibrio ferrireducens</name>
    <dbReference type="NCBI Taxonomy" id="246191"/>
    <lineage>
        <taxon>Bacteria</taxon>
        <taxon>Pseudomonadati</taxon>
        <taxon>Thermodesulfobacteriota</taxon>
        <taxon>Desulfovibrionia</taxon>
        <taxon>Desulfovibrionales</taxon>
        <taxon>Desulfovibrionaceae</taxon>
        <taxon>Maridesulfovibrio</taxon>
    </lineage>
</organism>
<dbReference type="InterPro" id="IPR024046">
    <property type="entry name" value="Flagellar_assmbl_FliW_dom_sf"/>
</dbReference>
<dbReference type="RefSeq" id="WP_092162137.1">
    <property type="nucleotide sequence ID" value="NZ_FNGA01000004.1"/>
</dbReference>
<evidence type="ECO:0000256" key="2">
    <source>
        <dbReference type="ARBA" id="ARBA00022795"/>
    </source>
</evidence>
<sequence>MAKERKKIIRTRLGEREITEEGIIYFSRGLIGFDDKRDFTLIQIREDSPFLLLQSIEDPNLGLLVVDPYSFMDEYEVKLSDAEKRILRLENVRQLGVLVTVTIPPGRPDETTLNLGGPIVINSEARRGMQVPQVDSKYPTHYRPANDESN</sequence>
<reference evidence="7" key="1">
    <citation type="submission" date="2016-10" db="EMBL/GenBank/DDBJ databases">
        <authorList>
            <person name="Varghese N."/>
            <person name="Submissions S."/>
        </authorList>
    </citation>
    <scope>NUCLEOTIDE SEQUENCE [LARGE SCALE GENOMIC DNA]</scope>
    <source>
        <strain evidence="7">DSM 16995</strain>
    </source>
</reference>
<comment type="function">
    <text evidence="4">Acts as an anti-CsrA protein, binds CsrA and prevents it from repressing translation of its target genes, one of which is flagellin. Binds to flagellin and participates in the assembly of the flagellum.</text>
</comment>
<keyword evidence="2 4" id="KW-1005">Bacterial flagellum biogenesis</keyword>
<dbReference type="GO" id="GO:0005737">
    <property type="term" value="C:cytoplasm"/>
    <property type="evidence" value="ECO:0007669"/>
    <property type="project" value="UniProtKB-SubCell"/>
</dbReference>
<dbReference type="NCBIfam" id="NF009793">
    <property type="entry name" value="PRK13285.1-1"/>
    <property type="match status" value="1"/>
</dbReference>
<accession>A0A1G9JGZ8</accession>
<dbReference type="GO" id="GO:0006417">
    <property type="term" value="P:regulation of translation"/>
    <property type="evidence" value="ECO:0007669"/>
    <property type="project" value="UniProtKB-KW"/>
</dbReference>
<evidence type="ECO:0000256" key="4">
    <source>
        <dbReference type="HAMAP-Rule" id="MF_01185"/>
    </source>
</evidence>
<dbReference type="PANTHER" id="PTHR39190:SF1">
    <property type="entry name" value="FLAGELLAR ASSEMBLY FACTOR FLIW"/>
    <property type="match status" value="1"/>
</dbReference>
<proteinExistence type="inferred from homology"/>
<comment type="similarity">
    <text evidence="4">Belongs to the FliW family.</text>
</comment>
<feature type="region of interest" description="Disordered" evidence="5">
    <location>
        <begin position="130"/>
        <end position="150"/>
    </location>
</feature>
<protein>
    <recommendedName>
        <fullName evidence="4">Flagellar assembly factor FliW</fullName>
    </recommendedName>
</protein>
<comment type="subcellular location">
    <subcellularLocation>
        <location evidence="4">Cytoplasm</location>
    </subcellularLocation>
</comment>
<dbReference type="GO" id="GO:0044780">
    <property type="term" value="P:bacterial-type flagellum assembly"/>
    <property type="evidence" value="ECO:0007669"/>
    <property type="project" value="UniProtKB-UniRule"/>
</dbReference>
<keyword evidence="6" id="KW-0282">Flagellum</keyword>
<name>A0A1G9JGZ8_9BACT</name>
<dbReference type="STRING" id="246191.SAMN05660337_2781"/>
<keyword evidence="4" id="KW-0143">Chaperone</keyword>
<dbReference type="EMBL" id="FNGA01000004">
    <property type="protein sequence ID" value="SDL36535.1"/>
    <property type="molecule type" value="Genomic_DNA"/>
</dbReference>
<gene>
    <name evidence="4" type="primary">fliW</name>
    <name evidence="6" type="ORF">SAMN05660337_2781</name>
</gene>
<evidence type="ECO:0000256" key="1">
    <source>
        <dbReference type="ARBA" id="ARBA00022490"/>
    </source>
</evidence>
<dbReference type="InterPro" id="IPR003775">
    <property type="entry name" value="Flagellar_assembly_factor_FliW"/>
</dbReference>
<dbReference type="HAMAP" id="MF_01185">
    <property type="entry name" value="FliW"/>
    <property type="match status" value="1"/>
</dbReference>
<dbReference type="Pfam" id="PF02623">
    <property type="entry name" value="FliW"/>
    <property type="match status" value="1"/>
</dbReference>
<comment type="subunit">
    <text evidence="4">Interacts with translational regulator CsrA and flagellin(s).</text>
</comment>